<comment type="caution">
    <text evidence="12">The sequence shown here is derived from an EMBL/GenBank/DDBJ whole genome shotgun (WGS) entry which is preliminary data.</text>
</comment>
<comment type="function">
    <text evidence="8">Involved in the transmission of sensory signals from the chemoreceptors to the flagellar motors. CheA is autophosphorylated; it can transfer its phosphate group to either CheB or CheY.</text>
</comment>
<dbReference type="Gene3D" id="3.30.565.10">
    <property type="entry name" value="Histidine kinase-like ATPase, C-terminal domain"/>
    <property type="match status" value="1"/>
</dbReference>
<dbReference type="PROSITE" id="PS50894">
    <property type="entry name" value="HPT"/>
    <property type="match status" value="1"/>
</dbReference>
<evidence type="ECO:0000256" key="6">
    <source>
        <dbReference type="ARBA" id="ARBA00022777"/>
    </source>
</evidence>
<dbReference type="SMART" id="SM00073">
    <property type="entry name" value="HPT"/>
    <property type="match status" value="1"/>
</dbReference>
<proteinExistence type="predicted"/>
<organism evidence="12 13">
    <name type="scientific">Paragemmobacter kunshanensis</name>
    <dbReference type="NCBI Taxonomy" id="2583234"/>
    <lineage>
        <taxon>Bacteria</taxon>
        <taxon>Pseudomonadati</taxon>
        <taxon>Pseudomonadota</taxon>
        <taxon>Alphaproteobacteria</taxon>
        <taxon>Rhodobacterales</taxon>
        <taxon>Paracoccaceae</taxon>
        <taxon>Paragemmobacter</taxon>
    </lineage>
</organism>
<evidence type="ECO:0000313" key="13">
    <source>
        <dbReference type="Proteomes" id="UP000474758"/>
    </source>
</evidence>
<feature type="modified residue" description="Phosphohistidine" evidence="9">
    <location>
        <position position="50"/>
    </location>
</feature>
<keyword evidence="6" id="KW-0418">Kinase</keyword>
<dbReference type="GO" id="GO:0006935">
    <property type="term" value="P:chemotaxis"/>
    <property type="evidence" value="ECO:0007669"/>
    <property type="project" value="InterPro"/>
</dbReference>
<gene>
    <name evidence="12" type="ORF">G5V65_04100</name>
</gene>
<evidence type="ECO:0000313" key="12">
    <source>
        <dbReference type="EMBL" id="NGQ90066.1"/>
    </source>
</evidence>
<evidence type="ECO:0000256" key="2">
    <source>
        <dbReference type="ARBA" id="ARBA00012438"/>
    </source>
</evidence>
<dbReference type="SUPFAM" id="SSF47226">
    <property type="entry name" value="Histidine-containing phosphotransfer domain, HPT domain"/>
    <property type="match status" value="2"/>
</dbReference>
<dbReference type="InterPro" id="IPR051315">
    <property type="entry name" value="Bact_Chemotaxis_CheA"/>
</dbReference>
<evidence type="ECO:0000256" key="4">
    <source>
        <dbReference type="ARBA" id="ARBA00022679"/>
    </source>
</evidence>
<feature type="domain" description="HPt" evidence="11">
    <location>
        <begin position="1"/>
        <end position="110"/>
    </location>
</feature>
<keyword evidence="3 9" id="KW-0597">Phosphoprotein</keyword>
<dbReference type="InterPro" id="IPR036641">
    <property type="entry name" value="HPT_dom_sf"/>
</dbReference>
<dbReference type="SMART" id="SM00260">
    <property type="entry name" value="CheW"/>
    <property type="match status" value="1"/>
</dbReference>
<dbReference type="InterPro" id="IPR002545">
    <property type="entry name" value="CheW-lke_dom"/>
</dbReference>
<feature type="region of interest" description="Disordered" evidence="10">
    <location>
        <begin position="190"/>
        <end position="248"/>
    </location>
</feature>
<dbReference type="AlphaFoldDB" id="A0A6M1TST1"/>
<comment type="catalytic activity">
    <reaction evidence="1">
        <text>ATP + protein L-histidine = ADP + protein N-phospho-L-histidine.</text>
        <dbReference type="EC" id="2.7.13.3"/>
    </reaction>
</comment>
<dbReference type="Gene3D" id="2.30.30.40">
    <property type="entry name" value="SH3 Domains"/>
    <property type="match status" value="1"/>
</dbReference>
<evidence type="ECO:0000259" key="11">
    <source>
        <dbReference type="PROSITE" id="PS50894"/>
    </source>
</evidence>
<keyword evidence="5" id="KW-0547">Nucleotide-binding</keyword>
<protein>
    <recommendedName>
        <fullName evidence="2">histidine kinase</fullName>
        <ecNumber evidence="2">2.7.13.3</ecNumber>
    </recommendedName>
</protein>
<evidence type="ECO:0000256" key="10">
    <source>
        <dbReference type="SAM" id="MobiDB-lite"/>
    </source>
</evidence>
<dbReference type="InterPro" id="IPR008207">
    <property type="entry name" value="Sig_transdc_His_kin_Hpt_dom"/>
</dbReference>
<dbReference type="SUPFAM" id="SSF55874">
    <property type="entry name" value="ATPase domain of HSP90 chaperone/DNA topoisomerase II/histidine kinase"/>
    <property type="match status" value="1"/>
</dbReference>
<dbReference type="PANTHER" id="PTHR43395">
    <property type="entry name" value="SENSOR HISTIDINE KINASE CHEA"/>
    <property type="match status" value="1"/>
</dbReference>
<keyword evidence="4" id="KW-0808">Transferase</keyword>
<dbReference type="SUPFAM" id="SSF50341">
    <property type="entry name" value="CheW-like"/>
    <property type="match status" value="1"/>
</dbReference>
<dbReference type="GO" id="GO:0004673">
    <property type="term" value="F:protein histidine kinase activity"/>
    <property type="evidence" value="ECO:0007669"/>
    <property type="project" value="UniProtKB-EC"/>
</dbReference>
<feature type="compositionally biased region" description="Low complexity" evidence="10">
    <location>
        <begin position="209"/>
        <end position="239"/>
    </location>
</feature>
<dbReference type="Gene3D" id="1.20.120.160">
    <property type="entry name" value="HPT domain"/>
    <property type="match status" value="2"/>
</dbReference>
<keyword evidence="7" id="KW-0902">Two-component regulatory system</keyword>
<dbReference type="Proteomes" id="UP000474758">
    <property type="component" value="Unassembled WGS sequence"/>
</dbReference>
<dbReference type="InterPro" id="IPR036890">
    <property type="entry name" value="HATPase_C_sf"/>
</dbReference>
<evidence type="ECO:0000256" key="9">
    <source>
        <dbReference type="PROSITE-ProRule" id="PRU00110"/>
    </source>
</evidence>
<dbReference type="EMBL" id="JAALFE010000003">
    <property type="protein sequence ID" value="NGQ90066.1"/>
    <property type="molecule type" value="Genomic_DNA"/>
</dbReference>
<evidence type="ECO:0000256" key="5">
    <source>
        <dbReference type="ARBA" id="ARBA00022741"/>
    </source>
</evidence>
<sequence length="1080" mass="115509">MSDEMDEIWALYADDGAQALDAMETALLALGDGGSEDAGAHVSALFRAVHTFKGNSRVLGLAVVESRAHYSEDLIGLVRDQGVPWDAEIKDILLLASDTLRAMLEETAATRADVAPDSSEDLMVRLKDKIARASGEAPAPADAAPTAPAVDVAGLLAALDEPAPVEADPVEAAPVEPDVTAEPAPVVAPVAAQPAAEPEPARKRGKKSAAAAEAPVVEAPPAEAPAKAEPAPAEPAAAPRSEKRLADDPTYREIFRGMATDATRKLSAFLETWDADPADAAARARREADNLAHAARQMGLDDWTATLSAYLATPDPASETLARLLLSLGDLAEQTFGIAPAAGPAAAPDAPGFFDTIRDALADIASYGTGFFCGETPEPRAVADRVATIREAARSAGYIRAEEAAARIPAAQTAQDFHAAELRLYEELAGVEAVMPDAARASGVSPREMLQSWCAEHVFSTLSELDATLERLRAAEDLDTEYQRLDRLMRLVHHACGHHRIETAGQLAMSLIDLFSRLHSRGQTPDPILSHVARGFIDTVEIVFDAITQGQTPDTASLEKLFEEASNICFVQDGLMTASAIERRLGLPKEFHRVLSPESVRAASEAIEQGLRFFIVRADINNDEKMAEAFIGWLSSDSARSITNVTVFDGTNTLFDFLLASAQDEAGMVEAMAALDPGGRNLRMTRMLVPTAETPETAPADPEAALAQIPQAGISAEMVEQIGEIAASQSMISHMLTELSEGDLFDSIDAMMRAAGNDWKRARPQIRATLTTYSTRLQELAQLENQLVGQITQLQEETVEIRSRRIETIFRPLEAFVQTYSRRNRREATTSFAGGELSLDLTILENLRRVLRNLAVARLEIGAGAPRSLHISFHRDEERVLAIIEDDGAASETSAALDEVRATVARFGGELRQVALPGTGMRFHLSLPLAMVVLEGMVVGVEGVRYVVPVDAIRMILQPDAEKRFRVSAAEGREMLRIGTDEIVAIQPLPGPKGPPAATGTRRNVFVVLGAQGRSVAVPVDELVGQQLVLLRPLKGVLSGMQNMTGIALLAGGDVGMVVSANMLCASQAPTHAVTTSRPM</sequence>
<dbReference type="Pfam" id="PF01584">
    <property type="entry name" value="CheW"/>
    <property type="match status" value="1"/>
</dbReference>
<dbReference type="InterPro" id="IPR036061">
    <property type="entry name" value="CheW-like_dom_sf"/>
</dbReference>
<dbReference type="GO" id="GO:0000160">
    <property type="term" value="P:phosphorelay signal transduction system"/>
    <property type="evidence" value="ECO:0007669"/>
    <property type="project" value="UniProtKB-KW"/>
</dbReference>
<dbReference type="CDD" id="cd00088">
    <property type="entry name" value="HPT"/>
    <property type="match status" value="1"/>
</dbReference>
<name>A0A6M1TST1_9RHOB</name>
<evidence type="ECO:0000256" key="3">
    <source>
        <dbReference type="ARBA" id="ARBA00022553"/>
    </source>
</evidence>
<accession>A0A6M1TST1</accession>
<dbReference type="RefSeq" id="WP_165047303.1">
    <property type="nucleotide sequence ID" value="NZ_JAALFE010000003.1"/>
</dbReference>
<evidence type="ECO:0000256" key="1">
    <source>
        <dbReference type="ARBA" id="ARBA00000085"/>
    </source>
</evidence>
<evidence type="ECO:0000256" key="8">
    <source>
        <dbReference type="ARBA" id="ARBA00035100"/>
    </source>
</evidence>
<reference evidence="12 13" key="1">
    <citation type="submission" date="2020-02" db="EMBL/GenBank/DDBJ databases">
        <title>Rhodobacter translucens sp. nov., a novel bacterium isolated from activated sludge.</title>
        <authorList>
            <person name="Liu J."/>
        </authorList>
    </citation>
    <scope>NUCLEOTIDE SEQUENCE [LARGE SCALE GENOMIC DNA]</scope>
    <source>
        <strain evidence="12 13">HX-7-19</strain>
    </source>
</reference>
<evidence type="ECO:0000256" key="7">
    <source>
        <dbReference type="ARBA" id="ARBA00023012"/>
    </source>
</evidence>
<keyword evidence="13" id="KW-1185">Reference proteome</keyword>
<dbReference type="PANTHER" id="PTHR43395:SF10">
    <property type="entry name" value="CHEMOTAXIS PROTEIN CHEA"/>
    <property type="match status" value="1"/>
</dbReference>
<dbReference type="EC" id="2.7.13.3" evidence="2"/>
<dbReference type="Pfam" id="PF01627">
    <property type="entry name" value="Hpt"/>
    <property type="match status" value="1"/>
</dbReference>